<comment type="catalytic activity">
    <reaction evidence="14">
        <text>GTP = 3',5'-cyclic GMP + diphosphate</text>
        <dbReference type="Rhea" id="RHEA:13665"/>
        <dbReference type="ChEBI" id="CHEBI:33019"/>
        <dbReference type="ChEBI" id="CHEBI:37565"/>
        <dbReference type="ChEBI" id="CHEBI:57746"/>
        <dbReference type="EC" id="4.6.1.2"/>
    </reaction>
    <physiologicalReaction direction="left-to-right" evidence="14">
        <dbReference type="Rhea" id="RHEA:13666"/>
    </physiologicalReaction>
</comment>
<keyword evidence="13 16" id="KW-0141">cGMP biosynthesis</keyword>
<dbReference type="InterPro" id="IPR000719">
    <property type="entry name" value="Prot_kinase_dom"/>
</dbReference>
<evidence type="ECO:0000256" key="1">
    <source>
        <dbReference type="ARBA" id="ARBA00004115"/>
    </source>
</evidence>
<dbReference type="InterPro" id="IPR018297">
    <property type="entry name" value="A/G_cyclase_CS"/>
</dbReference>
<dbReference type="Gene3D" id="3.30.70.1230">
    <property type="entry name" value="Nucleotide cyclase"/>
    <property type="match status" value="1"/>
</dbReference>
<dbReference type="PANTHER" id="PTHR11920:SF347">
    <property type="entry name" value="GUANYLYL CYCLASE C"/>
    <property type="match status" value="1"/>
</dbReference>
<dbReference type="GO" id="GO:0004016">
    <property type="term" value="F:adenylate cyclase activity"/>
    <property type="evidence" value="ECO:0007669"/>
    <property type="project" value="TreeGrafter"/>
</dbReference>
<name>A0A8B9KQI8_ASTMX</name>
<evidence type="ECO:0000256" key="13">
    <source>
        <dbReference type="ARBA" id="ARBA00023293"/>
    </source>
</evidence>
<keyword evidence="10" id="KW-0675">Receptor</keyword>
<evidence type="ECO:0000313" key="21">
    <source>
        <dbReference type="Proteomes" id="UP000694621"/>
    </source>
</evidence>
<dbReference type="InterPro" id="IPR011009">
    <property type="entry name" value="Kinase-like_dom_sf"/>
</dbReference>
<evidence type="ECO:0000256" key="16">
    <source>
        <dbReference type="RuleBase" id="RU003431"/>
    </source>
</evidence>
<evidence type="ECO:0000256" key="4">
    <source>
        <dbReference type="ARBA" id="ARBA00022692"/>
    </source>
</evidence>
<evidence type="ECO:0000256" key="8">
    <source>
        <dbReference type="ARBA" id="ARBA00023134"/>
    </source>
</evidence>
<feature type="domain" description="Guanylate cyclase" evidence="19">
    <location>
        <begin position="586"/>
        <end position="716"/>
    </location>
</feature>
<evidence type="ECO:0000256" key="9">
    <source>
        <dbReference type="ARBA" id="ARBA00023136"/>
    </source>
</evidence>
<keyword evidence="7 17" id="KW-1133">Transmembrane helix</keyword>
<evidence type="ECO:0000256" key="7">
    <source>
        <dbReference type="ARBA" id="ARBA00022989"/>
    </source>
</evidence>
<dbReference type="PANTHER" id="PTHR11920">
    <property type="entry name" value="GUANYLYL CYCLASE"/>
    <property type="match status" value="1"/>
</dbReference>
<dbReference type="InterPro" id="IPR050401">
    <property type="entry name" value="Cyclic_nucleotide_synthase"/>
</dbReference>
<feature type="transmembrane region" description="Helical" evidence="17">
    <location>
        <begin position="258"/>
        <end position="279"/>
    </location>
</feature>
<feature type="domain" description="Protein kinase" evidence="18">
    <location>
        <begin position="241"/>
        <end position="511"/>
    </location>
</feature>
<evidence type="ECO:0000313" key="20">
    <source>
        <dbReference type="Ensembl" id="ENSAMXP00005038643.1"/>
    </source>
</evidence>
<dbReference type="Ensembl" id="ENSAMXT00005042087.1">
    <property type="protein sequence ID" value="ENSAMXP00005038643.1"/>
    <property type="gene ID" value="ENSAMXG00005017692.1"/>
</dbReference>
<organism evidence="20 21">
    <name type="scientific">Astyanax mexicanus</name>
    <name type="common">Blind cave fish</name>
    <name type="synonym">Astyanax fasciatus mexicanus</name>
    <dbReference type="NCBI Taxonomy" id="7994"/>
    <lineage>
        <taxon>Eukaryota</taxon>
        <taxon>Metazoa</taxon>
        <taxon>Chordata</taxon>
        <taxon>Craniata</taxon>
        <taxon>Vertebrata</taxon>
        <taxon>Euteleostomi</taxon>
        <taxon>Actinopterygii</taxon>
        <taxon>Neopterygii</taxon>
        <taxon>Teleostei</taxon>
        <taxon>Ostariophysi</taxon>
        <taxon>Characiformes</taxon>
        <taxon>Characoidei</taxon>
        <taxon>Acestrorhamphidae</taxon>
        <taxon>Acestrorhamphinae</taxon>
        <taxon>Astyanax</taxon>
    </lineage>
</organism>
<dbReference type="GO" id="GO:0004383">
    <property type="term" value="F:guanylate cyclase activity"/>
    <property type="evidence" value="ECO:0007669"/>
    <property type="project" value="UniProtKB-EC"/>
</dbReference>
<comment type="subcellular location">
    <subcellularLocation>
        <location evidence="2">Cell membrane</location>
        <topology evidence="2">Single-pass type I membrane protein</topology>
    </subcellularLocation>
    <subcellularLocation>
        <location evidence="1">Endoplasmic reticulum membrane</location>
        <topology evidence="1">Single-pass type I membrane protein</topology>
    </subcellularLocation>
</comment>
<accession>A0A8B9KQI8</accession>
<dbReference type="GO" id="GO:0001653">
    <property type="term" value="F:peptide receptor activity"/>
    <property type="evidence" value="ECO:0007669"/>
    <property type="project" value="TreeGrafter"/>
</dbReference>
<dbReference type="PROSITE" id="PS00452">
    <property type="entry name" value="GUANYLATE_CYCLASE_1"/>
    <property type="match status" value="1"/>
</dbReference>
<evidence type="ECO:0000256" key="10">
    <source>
        <dbReference type="ARBA" id="ARBA00023170"/>
    </source>
</evidence>
<keyword evidence="6" id="KW-0256">Endoplasmic reticulum</keyword>
<comment type="similarity">
    <text evidence="15">Belongs to the adenylyl cyclase class-4/guanylyl cyclase family.</text>
</comment>
<evidence type="ECO:0000256" key="12">
    <source>
        <dbReference type="ARBA" id="ARBA00023239"/>
    </source>
</evidence>
<keyword evidence="4 17" id="KW-0812">Transmembrane</keyword>
<dbReference type="GO" id="GO:0005524">
    <property type="term" value="F:ATP binding"/>
    <property type="evidence" value="ECO:0007669"/>
    <property type="project" value="InterPro"/>
</dbReference>
<dbReference type="AlphaFoldDB" id="A0A8B9KQI8"/>
<dbReference type="Proteomes" id="UP000694621">
    <property type="component" value="Unplaced"/>
</dbReference>
<dbReference type="Pfam" id="PF07714">
    <property type="entry name" value="PK_Tyr_Ser-Thr"/>
    <property type="match status" value="1"/>
</dbReference>
<dbReference type="GO" id="GO:0007168">
    <property type="term" value="P:receptor guanylyl cyclase signaling pathway"/>
    <property type="evidence" value="ECO:0007669"/>
    <property type="project" value="TreeGrafter"/>
</dbReference>
<evidence type="ECO:0000256" key="3">
    <source>
        <dbReference type="ARBA" id="ARBA00022475"/>
    </source>
</evidence>
<dbReference type="PROSITE" id="PS50011">
    <property type="entry name" value="PROTEIN_KINASE_DOM"/>
    <property type="match status" value="1"/>
</dbReference>
<dbReference type="SMART" id="SM00044">
    <property type="entry name" value="CYCc"/>
    <property type="match status" value="1"/>
</dbReference>
<evidence type="ECO:0000256" key="15">
    <source>
        <dbReference type="RuleBase" id="RU000405"/>
    </source>
</evidence>
<proteinExistence type="inferred from homology"/>
<keyword evidence="9 17" id="KW-0472">Membrane</keyword>
<dbReference type="FunFam" id="3.30.70.1230:FF:000015">
    <property type="entry name" value="Guanylate cyclase"/>
    <property type="match status" value="1"/>
</dbReference>
<dbReference type="GO" id="GO:0005789">
    <property type="term" value="C:endoplasmic reticulum membrane"/>
    <property type="evidence" value="ECO:0007669"/>
    <property type="project" value="UniProtKB-SubCell"/>
</dbReference>
<keyword evidence="5" id="KW-0547">Nucleotide-binding</keyword>
<evidence type="ECO:0000256" key="17">
    <source>
        <dbReference type="SAM" id="Phobius"/>
    </source>
</evidence>
<reference evidence="20" key="1">
    <citation type="submission" date="2025-08" db="UniProtKB">
        <authorList>
            <consortium name="Ensembl"/>
        </authorList>
    </citation>
    <scope>IDENTIFICATION</scope>
</reference>
<dbReference type="SUPFAM" id="SSF53822">
    <property type="entry name" value="Periplasmic binding protein-like I"/>
    <property type="match status" value="2"/>
</dbReference>
<evidence type="ECO:0000259" key="19">
    <source>
        <dbReference type="PROSITE" id="PS50125"/>
    </source>
</evidence>
<evidence type="ECO:0000259" key="18">
    <source>
        <dbReference type="PROSITE" id="PS50011"/>
    </source>
</evidence>
<dbReference type="PROSITE" id="PS50125">
    <property type="entry name" value="GUANYLATE_CYCLASE_2"/>
    <property type="match status" value="1"/>
</dbReference>
<evidence type="ECO:0000256" key="6">
    <source>
        <dbReference type="ARBA" id="ARBA00022824"/>
    </source>
</evidence>
<dbReference type="InterPro" id="IPR001245">
    <property type="entry name" value="Ser-Thr/Tyr_kinase_cat_dom"/>
</dbReference>
<dbReference type="Pfam" id="PF00211">
    <property type="entry name" value="Guanylate_cyc"/>
    <property type="match status" value="1"/>
</dbReference>
<dbReference type="GO" id="GO:0035556">
    <property type="term" value="P:intracellular signal transduction"/>
    <property type="evidence" value="ECO:0007669"/>
    <property type="project" value="InterPro"/>
</dbReference>
<dbReference type="GO" id="GO:0005525">
    <property type="term" value="F:GTP binding"/>
    <property type="evidence" value="ECO:0007669"/>
    <property type="project" value="UniProtKB-KW"/>
</dbReference>
<dbReference type="GO" id="GO:0004672">
    <property type="term" value="F:protein kinase activity"/>
    <property type="evidence" value="ECO:0007669"/>
    <property type="project" value="InterPro"/>
</dbReference>
<sequence length="778" mass="89431">YLIIPGYNNVCFCVCISQDVGLTLTIPVISAGSFGLSCDYKEKLTRLLPPARKISNFFVHFWNETWSGLKTHWSTAYVYKQPDISEECFWYINALEAATAQFSSQIYRKVLRSKEEISPVLSDPNRISNRMGGHYELDENGDRDTNFSVMFTTGTHQYKTLFEFDTSNNKTQLNHNNPDLPWRGSRLPDDKPANGLQTHDIIVIVLAISVVLVTAVALLFYRQNRKQRFNQKKWSHINPDLIIPVDYRETNLISLKRCFHLSVLLIFFPLFPSLQPVILKELRQTDGNFSDDQRIELNSLLRVDYYNLTKFYGTVKYEYGVYGVFEYCERGSLRYVLNDKISYPDESFMDLEFKISVMYDIAKGMSYLHSSNIEMHGRLKSTNCVVDNRMVVKITDFGCNTILTPGKDLWTAPEHMRVEGFSQKGDVYSFAVIAQEIILRECPFYTENCSDLAEKLYKVQCPSGPTIFRPYLNFETAGEQELYVLIKSCWDEDPEKRPDFKKIESTLGKIFSNLHNQANASYMDNLIRRLQMYSRNLEHLVEERTALYKAERDRADQLNFMLLPGPVVRSLKETGRVEPELFDEVTIYFSDIVGFTTICHHSTPMEVVDMLNDMYKNFDSILDNHDVYKVETIGDAYMVASGLPRRNGNRHAVDISLMALDILEFMGTFQLKHLPGIPLWIRIGVHSGPCAAGVVGNKMPRYCLFGDTVNTASRMESTGLPLRIHVSQSTISILQRTDCQFEFEKRGETYLKGKGKEMTYWLKGITGQKYNLPTPPTA</sequence>
<keyword evidence="8" id="KW-0342">GTP-binding</keyword>
<dbReference type="Gene3D" id="1.10.510.10">
    <property type="entry name" value="Transferase(Phosphotransferase) domain 1"/>
    <property type="match status" value="1"/>
</dbReference>
<dbReference type="GO" id="GO:0005886">
    <property type="term" value="C:plasma membrane"/>
    <property type="evidence" value="ECO:0007669"/>
    <property type="project" value="UniProtKB-SubCell"/>
</dbReference>
<keyword evidence="12 15" id="KW-0456">Lyase</keyword>
<dbReference type="InterPro" id="IPR001054">
    <property type="entry name" value="A/G_cyclase"/>
</dbReference>
<dbReference type="InterPro" id="IPR029787">
    <property type="entry name" value="Nucleotide_cyclase"/>
</dbReference>
<evidence type="ECO:0000256" key="5">
    <source>
        <dbReference type="ARBA" id="ARBA00022741"/>
    </source>
</evidence>
<protein>
    <recommendedName>
        <fullName evidence="16">Guanylate cyclase</fullName>
        <ecNumber evidence="16">4.6.1.2</ecNumber>
    </recommendedName>
</protein>
<dbReference type="CDD" id="cd07302">
    <property type="entry name" value="CHD"/>
    <property type="match status" value="1"/>
</dbReference>
<evidence type="ECO:0000256" key="14">
    <source>
        <dbReference type="ARBA" id="ARBA00036920"/>
    </source>
</evidence>
<dbReference type="InterPro" id="IPR028082">
    <property type="entry name" value="Peripla_BP_I"/>
</dbReference>
<dbReference type="SUPFAM" id="SSF55073">
    <property type="entry name" value="Nucleotide cyclase"/>
    <property type="match status" value="1"/>
</dbReference>
<dbReference type="FunFam" id="1.10.510.10:FF:000364">
    <property type="entry name" value="Guanylate cyclase"/>
    <property type="match status" value="1"/>
</dbReference>
<dbReference type="EC" id="4.6.1.2" evidence="16"/>
<dbReference type="SUPFAM" id="SSF56112">
    <property type="entry name" value="Protein kinase-like (PK-like)"/>
    <property type="match status" value="1"/>
</dbReference>
<evidence type="ECO:0000256" key="11">
    <source>
        <dbReference type="ARBA" id="ARBA00023180"/>
    </source>
</evidence>
<evidence type="ECO:0000256" key="2">
    <source>
        <dbReference type="ARBA" id="ARBA00004251"/>
    </source>
</evidence>
<keyword evidence="3" id="KW-1003">Cell membrane</keyword>
<keyword evidence="11" id="KW-0325">Glycoprotein</keyword>
<feature type="transmembrane region" description="Helical" evidence="17">
    <location>
        <begin position="201"/>
        <end position="221"/>
    </location>
</feature>